<dbReference type="InterPro" id="IPR005804">
    <property type="entry name" value="FA_desaturase_dom"/>
</dbReference>
<dbReference type="InterPro" id="IPR012171">
    <property type="entry name" value="Fatty_acid_desaturase"/>
</dbReference>
<dbReference type="GO" id="GO:0016717">
    <property type="term" value="F:oxidoreductase activity, acting on paired donors, with oxidation of a pair of donors resulting in the reduction of molecular oxygen to two molecules of water"/>
    <property type="evidence" value="ECO:0007669"/>
    <property type="project" value="TreeGrafter"/>
</dbReference>
<comment type="caution">
    <text evidence="3">The sequence shown here is derived from an EMBL/GenBank/DDBJ whole genome shotgun (WGS) entry which is preliminary data.</text>
</comment>
<feature type="transmembrane region" description="Helical" evidence="1">
    <location>
        <begin position="21"/>
        <end position="44"/>
    </location>
</feature>
<evidence type="ECO:0000313" key="4">
    <source>
        <dbReference type="Proteomes" id="UP000282106"/>
    </source>
</evidence>
<name>A0A3N0VP42_9GAMM</name>
<dbReference type="EMBL" id="RJVO01000001">
    <property type="protein sequence ID" value="ROH93748.1"/>
    <property type="molecule type" value="Genomic_DNA"/>
</dbReference>
<keyword evidence="1" id="KW-1133">Transmembrane helix</keyword>
<feature type="transmembrane region" description="Helical" evidence="1">
    <location>
        <begin position="89"/>
        <end position="110"/>
    </location>
</feature>
<feature type="domain" description="Fatty acid desaturase" evidence="2">
    <location>
        <begin position="53"/>
        <end position="282"/>
    </location>
</feature>
<dbReference type="AlphaFoldDB" id="A0A3N0VP42"/>
<evidence type="ECO:0000259" key="2">
    <source>
        <dbReference type="Pfam" id="PF00487"/>
    </source>
</evidence>
<evidence type="ECO:0000256" key="1">
    <source>
        <dbReference type="SAM" id="Phobius"/>
    </source>
</evidence>
<dbReference type="PANTHER" id="PTHR19353:SF19">
    <property type="entry name" value="DELTA(5) FATTY ACID DESATURASE C-RELATED"/>
    <property type="match status" value="1"/>
</dbReference>
<evidence type="ECO:0000313" key="3">
    <source>
        <dbReference type="EMBL" id="ROH93748.1"/>
    </source>
</evidence>
<accession>A0A3N0VP42</accession>
<dbReference type="GO" id="GO:0016020">
    <property type="term" value="C:membrane"/>
    <property type="evidence" value="ECO:0007669"/>
    <property type="project" value="TreeGrafter"/>
</dbReference>
<sequence>MRPNVPAAPRPGVPKDPLYQAPAIAWPSLGLFALALLIWGGALWGGVEGHLHPALAVALQTVAAFMQFTVLHDGVHRSLLRGHPRLNDLVAGVAGSFLGIVGSVTAFRYAHFAHHRYTNEAGRDPDLWSGEARSPWLLPLHWATADLYYAWLILRDRARIPAKDQLAIVSTVALILGAYLTACALGYGHEATLYWLLPSRLAILWLACAFNYLPHHPHAVEQSHNPYAATNVRAGGEPLMRWLFLYQNYHLIHHLFPSVPFYRYRRIWRQREAEFVRLGAPVVRWWRLETEA</sequence>
<proteinExistence type="predicted"/>
<keyword evidence="1" id="KW-0812">Transmembrane</keyword>
<dbReference type="RefSeq" id="WP_123210604.1">
    <property type="nucleotide sequence ID" value="NZ_RJVO01000001.1"/>
</dbReference>
<dbReference type="InParanoid" id="A0A3N0VP42"/>
<keyword evidence="4" id="KW-1185">Reference proteome</keyword>
<reference evidence="3 4" key="1">
    <citation type="submission" date="2018-10" db="EMBL/GenBank/DDBJ databases">
        <authorList>
            <person name="Chen W.-M."/>
        </authorList>
    </citation>
    <scope>NUCLEOTIDE SEQUENCE [LARGE SCALE GENOMIC DNA]</scope>
    <source>
        <strain evidence="3 4">THS-13</strain>
    </source>
</reference>
<keyword evidence="1" id="KW-0472">Membrane</keyword>
<feature type="transmembrane region" description="Helical" evidence="1">
    <location>
        <begin position="50"/>
        <end position="68"/>
    </location>
</feature>
<dbReference type="GO" id="GO:0008610">
    <property type="term" value="P:lipid biosynthetic process"/>
    <property type="evidence" value="ECO:0007669"/>
    <property type="project" value="UniProtKB-ARBA"/>
</dbReference>
<dbReference type="PANTHER" id="PTHR19353">
    <property type="entry name" value="FATTY ACID DESATURASE 2"/>
    <property type="match status" value="1"/>
</dbReference>
<dbReference type="Proteomes" id="UP000282106">
    <property type="component" value="Unassembled WGS sequence"/>
</dbReference>
<organism evidence="3 4">
    <name type="scientific">Stagnimonas aquatica</name>
    <dbReference type="NCBI Taxonomy" id="2689987"/>
    <lineage>
        <taxon>Bacteria</taxon>
        <taxon>Pseudomonadati</taxon>
        <taxon>Pseudomonadota</taxon>
        <taxon>Gammaproteobacteria</taxon>
        <taxon>Nevskiales</taxon>
        <taxon>Nevskiaceae</taxon>
        <taxon>Stagnimonas</taxon>
    </lineage>
</organism>
<protein>
    <submittedName>
        <fullName evidence="3">Delta(12)-fatty acid dehydrogenase</fullName>
    </submittedName>
</protein>
<feature type="transmembrane region" description="Helical" evidence="1">
    <location>
        <begin position="166"/>
        <end position="187"/>
    </location>
</feature>
<gene>
    <name evidence="3" type="ORF">ED208_04285</name>
</gene>
<dbReference type="Pfam" id="PF00487">
    <property type="entry name" value="FA_desaturase"/>
    <property type="match status" value="1"/>
</dbReference>